<dbReference type="PANTHER" id="PTHR31872:SF4">
    <property type="entry name" value="TRANSMEMBRANE PROTEIN 179"/>
    <property type="match status" value="1"/>
</dbReference>
<reference evidence="2 3" key="1">
    <citation type="submission" date="2017-03" db="EMBL/GenBank/DDBJ databases">
        <title>Genome of the blue death feigning beetle - Asbolus verrucosus.</title>
        <authorList>
            <person name="Rider S.D."/>
        </authorList>
    </citation>
    <scope>NUCLEOTIDE SEQUENCE [LARGE SCALE GENOMIC DNA]</scope>
    <source>
        <strain evidence="2">Butters</strain>
        <tissue evidence="2">Head and leg muscle</tissue>
    </source>
</reference>
<keyword evidence="1" id="KW-0812">Transmembrane</keyword>
<dbReference type="OrthoDB" id="8173371at2759"/>
<sequence>MVVLDQFYQIIERNTVGVPIFWKVAHVIIFIAAAVSGFLATFAFGQVLQDFNYNCLLNADIVFNNNTQFPIWTRDGTKNVSEIDLTETVWGPATGCNFAQFTPLFTMISALIWGVFFIILAKGGAGYSTDLLSKPWHIVYPCIFYCAIAFITHLVSTLKLQNGIRQFCMEFKPELHNNQCVPEIDKYTDQQFYISKGNKIFSNFYLNQEVAIISSQVGAWMWIVQLCLLIARVCCVTDYDLHLVTIIPKEEMSGSKM</sequence>
<keyword evidence="1" id="KW-0472">Membrane</keyword>
<proteinExistence type="predicted"/>
<feature type="transmembrane region" description="Helical" evidence="1">
    <location>
        <begin position="104"/>
        <end position="125"/>
    </location>
</feature>
<feature type="transmembrane region" description="Helical" evidence="1">
    <location>
        <begin position="20"/>
        <end position="44"/>
    </location>
</feature>
<protein>
    <submittedName>
        <fullName evidence="2">Uncharacterized protein</fullName>
    </submittedName>
</protein>
<accession>A0A482VEP1</accession>
<evidence type="ECO:0000313" key="2">
    <source>
        <dbReference type="EMBL" id="RZB89847.1"/>
    </source>
</evidence>
<dbReference type="EMBL" id="QDEB01107195">
    <property type="protein sequence ID" value="RZB89847.1"/>
    <property type="molecule type" value="Genomic_DNA"/>
</dbReference>
<evidence type="ECO:0000256" key="1">
    <source>
        <dbReference type="SAM" id="Phobius"/>
    </source>
</evidence>
<keyword evidence="3" id="KW-1185">Reference proteome</keyword>
<evidence type="ECO:0000313" key="3">
    <source>
        <dbReference type="Proteomes" id="UP000292052"/>
    </source>
</evidence>
<comment type="caution">
    <text evidence="2">The sequence shown here is derived from an EMBL/GenBank/DDBJ whole genome shotgun (WGS) entry which is preliminary data.</text>
</comment>
<dbReference type="STRING" id="1661398.A0A482VEP1"/>
<dbReference type="InterPro" id="IPR029673">
    <property type="entry name" value="TMEM179"/>
</dbReference>
<gene>
    <name evidence="2" type="ORF">BDFB_000796</name>
</gene>
<feature type="transmembrane region" description="Helical" evidence="1">
    <location>
        <begin position="137"/>
        <end position="155"/>
    </location>
</feature>
<dbReference type="AlphaFoldDB" id="A0A482VEP1"/>
<name>A0A482VEP1_ASBVE</name>
<dbReference type="Proteomes" id="UP000292052">
    <property type="component" value="Unassembled WGS sequence"/>
</dbReference>
<dbReference type="PANTHER" id="PTHR31872">
    <property type="entry name" value="TRANSMEMBRANE PROTEIN 179"/>
    <property type="match status" value="1"/>
</dbReference>
<keyword evidence="1" id="KW-1133">Transmembrane helix</keyword>
<organism evidence="2 3">
    <name type="scientific">Asbolus verrucosus</name>
    <name type="common">Desert ironclad beetle</name>
    <dbReference type="NCBI Taxonomy" id="1661398"/>
    <lineage>
        <taxon>Eukaryota</taxon>
        <taxon>Metazoa</taxon>
        <taxon>Ecdysozoa</taxon>
        <taxon>Arthropoda</taxon>
        <taxon>Hexapoda</taxon>
        <taxon>Insecta</taxon>
        <taxon>Pterygota</taxon>
        <taxon>Neoptera</taxon>
        <taxon>Endopterygota</taxon>
        <taxon>Coleoptera</taxon>
        <taxon>Polyphaga</taxon>
        <taxon>Cucujiformia</taxon>
        <taxon>Tenebrionidae</taxon>
        <taxon>Pimeliinae</taxon>
        <taxon>Asbolus</taxon>
    </lineage>
</organism>